<dbReference type="PROSITE" id="PS00383">
    <property type="entry name" value="TYR_PHOSPHATASE_1"/>
    <property type="match status" value="1"/>
</dbReference>
<dbReference type="EMBL" id="CADCVW010000057">
    <property type="protein sequence ID" value="CAA9502111.1"/>
    <property type="molecule type" value="Genomic_DNA"/>
</dbReference>
<dbReference type="InterPro" id="IPR026893">
    <property type="entry name" value="Tyr/Ser_Pase_IphP-type"/>
</dbReference>
<accession>A0A6J4SQP0</accession>
<dbReference type="InterPro" id="IPR016130">
    <property type="entry name" value="Tyr_Pase_AS"/>
</dbReference>
<evidence type="ECO:0008006" key="3">
    <source>
        <dbReference type="Google" id="ProtNLM"/>
    </source>
</evidence>
<evidence type="ECO:0000256" key="1">
    <source>
        <dbReference type="ARBA" id="ARBA00009580"/>
    </source>
</evidence>
<gene>
    <name evidence="2" type="ORF">AVDCRST_MAG39-1427</name>
</gene>
<dbReference type="Pfam" id="PF13350">
    <property type="entry name" value="Y_phosphatase3"/>
    <property type="match status" value="1"/>
</dbReference>
<organism evidence="2">
    <name type="scientific">uncultured Sphingomonadaceae bacterium</name>
    <dbReference type="NCBI Taxonomy" id="169976"/>
    <lineage>
        <taxon>Bacteria</taxon>
        <taxon>Pseudomonadati</taxon>
        <taxon>Pseudomonadota</taxon>
        <taxon>Alphaproteobacteria</taxon>
        <taxon>Sphingomonadales</taxon>
        <taxon>Sphingomonadaceae</taxon>
        <taxon>environmental samples</taxon>
    </lineage>
</organism>
<evidence type="ECO:0000313" key="2">
    <source>
        <dbReference type="EMBL" id="CAA9502111.1"/>
    </source>
</evidence>
<dbReference type="PANTHER" id="PTHR31126:SF1">
    <property type="entry name" value="TYROSINE SPECIFIC PROTEIN PHOSPHATASES DOMAIN-CONTAINING PROTEIN"/>
    <property type="match status" value="1"/>
</dbReference>
<protein>
    <recommendedName>
        <fullName evidence="3">Protein tyrosine phosphatase</fullName>
    </recommendedName>
</protein>
<dbReference type="PANTHER" id="PTHR31126">
    <property type="entry name" value="TYROSINE-PROTEIN PHOSPHATASE"/>
    <property type="match status" value="1"/>
</dbReference>
<dbReference type="SUPFAM" id="SSF52799">
    <property type="entry name" value="(Phosphotyrosine protein) phosphatases II"/>
    <property type="match status" value="1"/>
</dbReference>
<name>A0A6J4SQP0_9SPHN</name>
<dbReference type="Gene3D" id="3.90.190.10">
    <property type="entry name" value="Protein tyrosine phosphatase superfamily"/>
    <property type="match status" value="1"/>
</dbReference>
<dbReference type="AlphaFoldDB" id="A0A6J4SQP0"/>
<reference evidence="2" key="1">
    <citation type="submission" date="2020-02" db="EMBL/GenBank/DDBJ databases">
        <authorList>
            <person name="Meier V. D."/>
        </authorList>
    </citation>
    <scope>NUCLEOTIDE SEQUENCE</scope>
    <source>
        <strain evidence="2">AVDCRST_MAG39</strain>
    </source>
</reference>
<proteinExistence type="inferred from homology"/>
<dbReference type="GO" id="GO:0004721">
    <property type="term" value="F:phosphoprotein phosphatase activity"/>
    <property type="evidence" value="ECO:0007669"/>
    <property type="project" value="InterPro"/>
</dbReference>
<dbReference type="InterPro" id="IPR029021">
    <property type="entry name" value="Prot-tyrosine_phosphatase-like"/>
</dbReference>
<comment type="similarity">
    <text evidence="1">Belongs to the protein-tyrosine phosphatase family.</text>
</comment>
<sequence>MLDRVLPFDGVHNFRDYGGYALAGGGRLRAGRLYRSGQYAEASPADIERLKNLRLRAIADLRGPSERRGAAGPDPVALAARVVLVEEETAGLAPHIEAARKVGTAEAAVQAMTAGYAELPFRPTLMTVLRGYLLALAAEDGATLVHCMAGKDRTGFAVALVHALLGVREDELMADYLLTNTAGNLEERIAAGARAMRGSLSSTFDEDTLRVLMGVRAEYLRAALSAVSTRHGGAEGYAREALGVDAATLDALRAKLVE</sequence>